<feature type="binding site" evidence="9">
    <location>
        <position position="352"/>
    </location>
    <ligand>
        <name>substrate</name>
    </ligand>
</feature>
<evidence type="ECO:0000256" key="1">
    <source>
        <dbReference type="ARBA" id="ARBA00006382"/>
    </source>
</evidence>
<evidence type="ECO:0000259" key="12">
    <source>
        <dbReference type="SMART" id="SM00839"/>
    </source>
</evidence>
<evidence type="ECO:0000256" key="2">
    <source>
        <dbReference type="ARBA" id="ARBA00011643"/>
    </source>
</evidence>
<dbReference type="InterPro" id="IPR033922">
    <property type="entry name" value="NAD_bind_Glu_DH"/>
</dbReference>
<dbReference type="Pfam" id="PF02812">
    <property type="entry name" value="ELFV_dehydrog_N"/>
    <property type="match status" value="1"/>
</dbReference>
<name>A0A172WHI3_9EURY</name>
<evidence type="ECO:0000256" key="3">
    <source>
        <dbReference type="ARBA" id="ARBA00021909"/>
    </source>
</evidence>
<dbReference type="Pfam" id="PF00208">
    <property type="entry name" value="ELFV_dehydrog"/>
    <property type="match status" value="1"/>
</dbReference>
<dbReference type="NCBIfam" id="NF040817">
    <property type="entry name" value="GdhA_Arch"/>
    <property type="match status" value="1"/>
</dbReference>
<feature type="binding site" evidence="9">
    <location>
        <position position="191"/>
    </location>
    <ligand>
        <name>NAD(+)</name>
        <dbReference type="ChEBI" id="CHEBI:57540"/>
    </ligand>
</feature>
<evidence type="ECO:0000256" key="6">
    <source>
        <dbReference type="ARBA" id="ARBA00023027"/>
    </source>
</evidence>
<proteinExistence type="inferred from homology"/>
<protein>
    <recommendedName>
        <fullName evidence="3 7">Glutamate dehydrogenase</fullName>
    </recommendedName>
</protein>
<dbReference type="InterPro" id="IPR053388">
    <property type="entry name" value="GLPV_dehydrogenases"/>
</dbReference>
<feature type="domain" description="Glutamate/phenylalanine/leucine/valine/L-tryptophan dehydrogenase C-terminal" evidence="12">
    <location>
        <begin position="184"/>
        <end position="416"/>
    </location>
</feature>
<sequence>MVEVDPFEIAVRQLERAAQYMDISEEALEFLKRPQRVLEVSIPVEMDDGSVKVFTGFRVQYNWARGPTKGGIRWHPEETLGTVKALAAWMTWKTAVMDLPYGGGKGGIICNPKELSDREKERLARGYIRAIYDIISPYTDVPAPDVYTNPQIMAWMMDEYEAISRRKVPSFGIITGKPPGVGGIVARMDATARGAAFTVREAAKALGWDTLKGKTIAIQGYGNAGYYMAKIMSEEYGMKVVAVSDSKGGIYNPDGLNADEVLKWKREHGSVKDFPGTTNITNEELLELEVDVLAPSAIEEVITKKNADNIKAKIIAELANGPTTPEADEILYEKGILIIPDFLCNAGGVTVSYFEWIQNITGDYWTVEETRAKLDKKMTKAFWDVYNTHKEKNINMRDAAYVVAVQRVYDAMKWRGWVKK</sequence>
<dbReference type="GeneID" id="28495880"/>
<dbReference type="RefSeq" id="WP_068666045.1">
    <property type="nucleotide sequence ID" value="NZ_CP015520.1"/>
</dbReference>
<dbReference type="EMBL" id="CP015520">
    <property type="protein sequence ID" value="ANF22904.1"/>
    <property type="molecule type" value="Genomic_DNA"/>
</dbReference>
<dbReference type="KEGG" id="tpie:A7C91_06760"/>
<dbReference type="InterPro" id="IPR046346">
    <property type="entry name" value="Aminoacid_DH-like_N_sf"/>
</dbReference>
<comment type="similarity">
    <text evidence="1 7 11">Belongs to the Glu/Leu/Phe/Val dehydrogenases family.</text>
</comment>
<evidence type="ECO:0000313" key="14">
    <source>
        <dbReference type="Proteomes" id="UP000076969"/>
    </source>
</evidence>
<dbReference type="PANTHER" id="PTHR11606:SF13">
    <property type="entry name" value="GLUTAMATE DEHYDROGENASE 1, MITOCHONDRIAL"/>
    <property type="match status" value="1"/>
</dbReference>
<dbReference type="InterPro" id="IPR006097">
    <property type="entry name" value="Glu/Leu/Phe/Val/Trp_DH_dimer"/>
</dbReference>
<evidence type="ECO:0000256" key="7">
    <source>
        <dbReference type="PIRNR" id="PIRNR000185"/>
    </source>
</evidence>
<evidence type="ECO:0000256" key="4">
    <source>
        <dbReference type="ARBA" id="ARBA00022857"/>
    </source>
</evidence>
<dbReference type="GO" id="GO:0006538">
    <property type="term" value="P:L-glutamate catabolic process"/>
    <property type="evidence" value="ECO:0007669"/>
    <property type="project" value="TreeGrafter"/>
</dbReference>
<feature type="site" description="Important for catalysis" evidence="10">
    <location>
        <position position="145"/>
    </location>
</feature>
<dbReference type="SUPFAM" id="SSF51735">
    <property type="entry name" value="NAD(P)-binding Rossmann-fold domains"/>
    <property type="match status" value="1"/>
</dbReference>
<reference evidence="14" key="1">
    <citation type="journal article" date="2016" name="Syst. Appl. Microbiol.">
        <title>Thermococcus piezophilus sp. nov., a novel hyperthermophilic and piezophilic archaeon with a broad pressure range for growth, isolated from a deepest hydrothermal vent at the Mid-Cayman Rise.</title>
        <authorList>
            <person name="Dalmasso C."/>
            <person name="Oger P."/>
            <person name="Selva G."/>
            <person name="Courtine D."/>
            <person name="L'Haridon S."/>
            <person name="Garlaschelli A."/>
            <person name="Roussel E."/>
            <person name="Miyazaki J."/>
            <person name="Reveillaud J."/>
            <person name="Jebbar M."/>
            <person name="Takai K."/>
            <person name="Maignien L."/>
            <person name="Alain K."/>
        </authorList>
    </citation>
    <scope>NUCLEOTIDE SEQUENCE [LARGE SCALE GENOMIC DNA]</scope>
    <source>
        <strain evidence="14">CDGS</strain>
    </source>
</reference>
<dbReference type="InterPro" id="IPR006096">
    <property type="entry name" value="Glu/Leu/Phe/Val/Trp_DH_C"/>
</dbReference>
<dbReference type="STRING" id="1712654.A7C91_06760"/>
<feature type="binding site" evidence="9">
    <location>
        <position position="69"/>
    </location>
    <ligand>
        <name>substrate</name>
    </ligand>
</feature>
<keyword evidence="4" id="KW-0521">NADP</keyword>
<dbReference type="GO" id="GO:0004352">
    <property type="term" value="F:glutamate dehydrogenase (NAD+) activity"/>
    <property type="evidence" value="ECO:0007669"/>
    <property type="project" value="TreeGrafter"/>
</dbReference>
<keyword evidence="14" id="KW-1185">Reference proteome</keyword>
<dbReference type="GO" id="GO:0000166">
    <property type="term" value="F:nucleotide binding"/>
    <property type="evidence" value="ECO:0007669"/>
    <property type="project" value="UniProtKB-KW"/>
</dbReference>
<feature type="binding site" evidence="9">
    <location>
        <position position="93"/>
    </location>
    <ligand>
        <name>substrate</name>
    </ligand>
</feature>
<dbReference type="SMART" id="SM00839">
    <property type="entry name" value="ELFV_dehydrog"/>
    <property type="match status" value="1"/>
</dbReference>
<keyword evidence="6 9" id="KW-0520">NAD</keyword>
<dbReference type="Gene3D" id="3.40.50.720">
    <property type="entry name" value="NAD(P)-binding Rossmann-like Domain"/>
    <property type="match status" value="1"/>
</dbReference>
<dbReference type="Proteomes" id="UP000076969">
    <property type="component" value="Chromosome"/>
</dbReference>
<feature type="active site" description="Proton donor" evidence="8">
    <location>
        <position position="105"/>
    </location>
</feature>
<dbReference type="InterPro" id="IPR006095">
    <property type="entry name" value="Glu/Leu/Phe/Val/Trp_DH"/>
</dbReference>
<dbReference type="PIRSF" id="PIRSF000185">
    <property type="entry name" value="Glu_DH"/>
    <property type="match status" value="1"/>
</dbReference>
<dbReference type="SUPFAM" id="SSF53223">
    <property type="entry name" value="Aminoacid dehydrogenase-like, N-terminal domain"/>
    <property type="match status" value="1"/>
</dbReference>
<evidence type="ECO:0000256" key="8">
    <source>
        <dbReference type="PIRSR" id="PIRSR000185-1"/>
    </source>
</evidence>
<dbReference type="InterPro" id="IPR014362">
    <property type="entry name" value="Glu_DH"/>
</dbReference>
<keyword evidence="9" id="KW-0547">Nucleotide-binding</keyword>
<dbReference type="PRINTS" id="PR00082">
    <property type="entry name" value="GLFDHDRGNASE"/>
</dbReference>
<dbReference type="InterPro" id="IPR036291">
    <property type="entry name" value="NAD(P)-bd_dom_sf"/>
</dbReference>
<organism evidence="13 14">
    <name type="scientific">Thermococcus piezophilus</name>
    <dbReference type="NCBI Taxonomy" id="1712654"/>
    <lineage>
        <taxon>Archaea</taxon>
        <taxon>Methanobacteriati</taxon>
        <taxon>Methanobacteriota</taxon>
        <taxon>Thermococci</taxon>
        <taxon>Thermococcales</taxon>
        <taxon>Thermococcaceae</taxon>
        <taxon>Thermococcus</taxon>
    </lineage>
</organism>
<accession>A0A172WHI3</accession>
<evidence type="ECO:0000256" key="9">
    <source>
        <dbReference type="PIRSR" id="PIRSR000185-2"/>
    </source>
</evidence>
<dbReference type="CDD" id="cd01076">
    <property type="entry name" value="NAD_bind_1_Glu_DH"/>
    <property type="match status" value="1"/>
</dbReference>
<dbReference type="InterPro" id="IPR033524">
    <property type="entry name" value="Glu/Leu/Phe/Val_DH_AS"/>
</dbReference>
<dbReference type="PROSITE" id="PS00074">
    <property type="entry name" value="GLFV_DEHYDROGENASE"/>
    <property type="match status" value="1"/>
</dbReference>
<dbReference type="FunFam" id="3.40.50.10860:FF:000003">
    <property type="entry name" value="Glutamate dehydrogenase"/>
    <property type="match status" value="1"/>
</dbReference>
<evidence type="ECO:0000313" key="13">
    <source>
        <dbReference type="EMBL" id="ANF22904.1"/>
    </source>
</evidence>
<gene>
    <name evidence="13" type="ORF">A7C91_06760</name>
</gene>
<dbReference type="PANTHER" id="PTHR11606">
    <property type="entry name" value="GLUTAMATE DEHYDROGENASE"/>
    <property type="match status" value="1"/>
</dbReference>
<comment type="subunit">
    <text evidence="2">Homohexamer.</text>
</comment>
<feature type="binding site" evidence="9">
    <location>
        <position position="223"/>
    </location>
    <ligand>
        <name>NAD(+)</name>
        <dbReference type="ChEBI" id="CHEBI:57540"/>
    </ligand>
</feature>
<evidence type="ECO:0000256" key="11">
    <source>
        <dbReference type="RuleBase" id="RU004417"/>
    </source>
</evidence>
<evidence type="ECO:0000256" key="5">
    <source>
        <dbReference type="ARBA" id="ARBA00023002"/>
    </source>
</evidence>
<dbReference type="Gene3D" id="3.40.50.10860">
    <property type="entry name" value="Leucine Dehydrogenase, chain A, domain 1"/>
    <property type="match status" value="1"/>
</dbReference>
<dbReference type="OrthoDB" id="6425at2157"/>
<dbReference type="AlphaFoldDB" id="A0A172WHI3"/>
<evidence type="ECO:0000256" key="10">
    <source>
        <dbReference type="PIRSR" id="PIRSR000185-3"/>
    </source>
</evidence>
<keyword evidence="5 7" id="KW-0560">Oxidoreductase</keyword>